<evidence type="ECO:0000256" key="1">
    <source>
        <dbReference type="ARBA" id="ARBA00001033"/>
    </source>
</evidence>
<evidence type="ECO:0000313" key="9">
    <source>
        <dbReference type="Proteomes" id="UP000034048"/>
    </source>
</evidence>
<name>A0A0G0NKV5_9BACT</name>
<dbReference type="FunFam" id="3.30.540.10:FF:000003">
    <property type="entry name" value="Inositol-1-monophosphatase"/>
    <property type="match status" value="1"/>
</dbReference>
<dbReference type="EC" id="3.1.3.25" evidence="7"/>
<evidence type="ECO:0000256" key="5">
    <source>
        <dbReference type="ARBA" id="ARBA00022842"/>
    </source>
</evidence>
<dbReference type="GO" id="GO:0006020">
    <property type="term" value="P:inositol metabolic process"/>
    <property type="evidence" value="ECO:0007669"/>
    <property type="project" value="TreeGrafter"/>
</dbReference>
<dbReference type="PROSITE" id="PS00630">
    <property type="entry name" value="IMP_2"/>
    <property type="match status" value="1"/>
</dbReference>
<dbReference type="GO" id="GO:0007165">
    <property type="term" value="P:signal transduction"/>
    <property type="evidence" value="ECO:0007669"/>
    <property type="project" value="TreeGrafter"/>
</dbReference>
<dbReference type="InterPro" id="IPR033942">
    <property type="entry name" value="IMPase"/>
</dbReference>
<protein>
    <recommendedName>
        <fullName evidence="7">Inositol-1-monophosphatase</fullName>
        <ecNumber evidence="7">3.1.3.25</ecNumber>
    </recommendedName>
</protein>
<feature type="binding site" evidence="6">
    <location>
        <position position="87"/>
    </location>
    <ligand>
        <name>Mg(2+)</name>
        <dbReference type="ChEBI" id="CHEBI:18420"/>
        <label>1</label>
        <note>catalytic</note>
    </ligand>
</feature>
<evidence type="ECO:0000313" key="8">
    <source>
        <dbReference type="EMBL" id="KKR13461.1"/>
    </source>
</evidence>
<dbReference type="Proteomes" id="UP000034048">
    <property type="component" value="Unassembled WGS sequence"/>
</dbReference>
<dbReference type="GO" id="GO:0046854">
    <property type="term" value="P:phosphatidylinositol phosphate biosynthetic process"/>
    <property type="evidence" value="ECO:0007669"/>
    <property type="project" value="InterPro"/>
</dbReference>
<dbReference type="PRINTS" id="PR00377">
    <property type="entry name" value="IMPHPHTASES"/>
</dbReference>
<dbReference type="EMBL" id="LBWS01000046">
    <property type="protein sequence ID" value="KKR13461.1"/>
    <property type="molecule type" value="Genomic_DNA"/>
</dbReference>
<dbReference type="SUPFAM" id="SSF56655">
    <property type="entry name" value="Carbohydrate phosphatase"/>
    <property type="match status" value="1"/>
</dbReference>
<dbReference type="Gene3D" id="3.30.540.10">
    <property type="entry name" value="Fructose-1,6-Bisphosphatase, subunit A, domain 1"/>
    <property type="match status" value="1"/>
</dbReference>
<dbReference type="InterPro" id="IPR000760">
    <property type="entry name" value="Inositol_monophosphatase-like"/>
</dbReference>
<organism evidence="8 9">
    <name type="scientific">Candidatus Falkowbacteria bacterium GW2011_GWA2_39_24</name>
    <dbReference type="NCBI Taxonomy" id="1618634"/>
    <lineage>
        <taxon>Bacteria</taxon>
        <taxon>Candidatus Falkowiibacteriota</taxon>
    </lineage>
</organism>
<evidence type="ECO:0000256" key="7">
    <source>
        <dbReference type="RuleBase" id="RU364068"/>
    </source>
</evidence>
<evidence type="ECO:0000256" key="4">
    <source>
        <dbReference type="ARBA" id="ARBA00022801"/>
    </source>
</evidence>
<keyword evidence="5 6" id="KW-0460">Magnesium</keyword>
<dbReference type="AlphaFoldDB" id="A0A0G0NKV5"/>
<dbReference type="GO" id="GO:0008934">
    <property type="term" value="F:inositol monophosphate 1-phosphatase activity"/>
    <property type="evidence" value="ECO:0007669"/>
    <property type="project" value="InterPro"/>
</dbReference>
<dbReference type="PANTHER" id="PTHR20854:SF4">
    <property type="entry name" value="INOSITOL-1-MONOPHOSPHATASE-RELATED"/>
    <property type="match status" value="1"/>
</dbReference>
<evidence type="ECO:0000256" key="6">
    <source>
        <dbReference type="PIRSR" id="PIRSR600760-2"/>
    </source>
</evidence>
<comment type="caution">
    <text evidence="8">The sequence shown here is derived from an EMBL/GenBank/DDBJ whole genome shotgun (WGS) entry which is preliminary data.</text>
</comment>
<reference evidence="8 9" key="1">
    <citation type="journal article" date="2015" name="Nature">
        <title>rRNA introns, odd ribosomes, and small enigmatic genomes across a large radiation of phyla.</title>
        <authorList>
            <person name="Brown C.T."/>
            <person name="Hug L.A."/>
            <person name="Thomas B.C."/>
            <person name="Sharon I."/>
            <person name="Castelle C.J."/>
            <person name="Singh A."/>
            <person name="Wilkins M.J."/>
            <person name="Williams K.H."/>
            <person name="Banfield J.F."/>
        </authorList>
    </citation>
    <scope>NUCLEOTIDE SEQUENCE [LARGE SCALE GENOMIC DNA]</scope>
</reference>
<feature type="binding site" evidence="6">
    <location>
        <position position="85"/>
    </location>
    <ligand>
        <name>Mg(2+)</name>
        <dbReference type="ChEBI" id="CHEBI:18420"/>
        <label>1</label>
        <note>catalytic</note>
    </ligand>
</feature>
<gene>
    <name evidence="8" type="ORF">UT42_C0046G0004</name>
</gene>
<dbReference type="PANTHER" id="PTHR20854">
    <property type="entry name" value="INOSITOL MONOPHOSPHATASE"/>
    <property type="match status" value="1"/>
</dbReference>
<evidence type="ECO:0000256" key="2">
    <source>
        <dbReference type="ARBA" id="ARBA00001946"/>
    </source>
</evidence>
<feature type="binding site" evidence="6">
    <location>
        <position position="88"/>
    </location>
    <ligand>
        <name>Mg(2+)</name>
        <dbReference type="ChEBI" id="CHEBI:18420"/>
        <label>1</label>
        <note>catalytic</note>
    </ligand>
</feature>
<keyword evidence="3 6" id="KW-0479">Metal-binding</keyword>
<dbReference type="Pfam" id="PF00459">
    <property type="entry name" value="Inositol_P"/>
    <property type="match status" value="1"/>
</dbReference>
<sequence length="268" mass="29970">MDLKQEQQVIGPAVKEAGDILFKQFATFDRHNIKLKNAREIVTEFDLLSEQIILSAIKKNFPDHGILSEEQGANDKTSDWLWAIDPLDGTTNFAMHNPLWCISAGLFYKREIVLSLIYAPLLQESYQAIRGQGAWLNGQKLQVSDLSISKTLNSFCWGREEREVKTMLNYFAYQKTHGFGLRHLGTAAIELAFVAAGRLESFIVPGAKLWDVAAGVLLVQEAGGRITDFFGQDWTIDSLDLVASNGLIHEQILTAIKHSRDGQASNNY</sequence>
<dbReference type="CDD" id="cd01639">
    <property type="entry name" value="IMPase"/>
    <property type="match status" value="1"/>
</dbReference>
<accession>A0A0G0NKV5</accession>
<comment type="catalytic activity">
    <reaction evidence="1 7">
        <text>a myo-inositol phosphate + H2O = myo-inositol + phosphate</text>
        <dbReference type="Rhea" id="RHEA:24056"/>
        <dbReference type="ChEBI" id="CHEBI:15377"/>
        <dbReference type="ChEBI" id="CHEBI:17268"/>
        <dbReference type="ChEBI" id="CHEBI:43474"/>
        <dbReference type="ChEBI" id="CHEBI:84139"/>
        <dbReference type="EC" id="3.1.3.25"/>
    </reaction>
</comment>
<evidence type="ECO:0000256" key="3">
    <source>
        <dbReference type="ARBA" id="ARBA00022723"/>
    </source>
</evidence>
<comment type="cofactor">
    <cofactor evidence="2 6 7">
        <name>Mg(2+)</name>
        <dbReference type="ChEBI" id="CHEBI:18420"/>
    </cofactor>
</comment>
<feature type="binding site" evidence="6">
    <location>
        <position position="211"/>
    </location>
    <ligand>
        <name>Mg(2+)</name>
        <dbReference type="ChEBI" id="CHEBI:18420"/>
        <label>1</label>
        <note>catalytic</note>
    </ligand>
</feature>
<dbReference type="GO" id="GO:0046872">
    <property type="term" value="F:metal ion binding"/>
    <property type="evidence" value="ECO:0007669"/>
    <property type="project" value="UniProtKB-KW"/>
</dbReference>
<dbReference type="Gene3D" id="3.40.190.80">
    <property type="match status" value="1"/>
</dbReference>
<comment type="similarity">
    <text evidence="7">Belongs to the inositol monophosphatase superfamily.</text>
</comment>
<keyword evidence="4 7" id="KW-0378">Hydrolase</keyword>
<dbReference type="InterPro" id="IPR020550">
    <property type="entry name" value="Inositol_monophosphatase_CS"/>
</dbReference>
<feature type="binding site" evidence="6">
    <location>
        <position position="69"/>
    </location>
    <ligand>
        <name>Mg(2+)</name>
        <dbReference type="ChEBI" id="CHEBI:18420"/>
        <label>1</label>
        <note>catalytic</note>
    </ligand>
</feature>
<dbReference type="PATRIC" id="fig|1618634.3.peg.503"/>
<proteinExistence type="inferred from homology"/>